<dbReference type="PANTHER" id="PTHR33258">
    <property type="entry name" value="TRANSPOSASE INSL FOR INSERTION SEQUENCE ELEMENT IS186A-RELATED"/>
    <property type="match status" value="1"/>
</dbReference>
<protein>
    <submittedName>
        <fullName evidence="3">Transposase</fullName>
    </submittedName>
</protein>
<dbReference type="SUPFAM" id="SSF53098">
    <property type="entry name" value="Ribonuclease H-like"/>
    <property type="match status" value="1"/>
</dbReference>
<proteinExistence type="predicted"/>
<dbReference type="EMBL" id="JAAEDL010000078">
    <property type="protein sequence ID" value="MBR0684272.1"/>
    <property type="molecule type" value="Genomic_DNA"/>
</dbReference>
<sequence>MTRRHLCDARWSSLLRHVSGLVDLDGTARRFGAVQRVRRLGRAEDLLRLALLYGPGGLSLRGSAEAACALGMAETLSGKAVLGRLRRMGDWLDHILRALLDDIGVALGGELALVDGTLVYSCGPGRPGFRVHALYEPALGRFTDFRVTTDRVREAATNTRLAPARTMLFDRGFARVRDIAAVLGAGSDMVTRIGWRSMKLFDQAAQRLDVMALLPSGDAPCERQVHIAGVAAPLRLVVQRLPPAQAASQARRTRRRASKNCQRPDARTERAAGYLMLLTSLPAERADAAQVVDLYRARWQVELGFKRLKSLGALDSLRAANPALARTWLLAHSIAAVLTEELASRLAGFSPQRRSIEQAPAQLISA</sequence>
<comment type="caution">
    <text evidence="3">The sequence shown here is derived from an EMBL/GenBank/DDBJ whole genome shotgun (WGS) entry which is preliminary data.</text>
</comment>
<dbReference type="GO" id="GO:0004803">
    <property type="term" value="F:transposase activity"/>
    <property type="evidence" value="ECO:0007669"/>
    <property type="project" value="InterPro"/>
</dbReference>
<dbReference type="InterPro" id="IPR002559">
    <property type="entry name" value="Transposase_11"/>
</dbReference>
<accession>A0A9X9XKN6</accession>
<reference evidence="3" key="2">
    <citation type="journal article" date="2021" name="Syst. Appl. Microbiol.">
        <title>Roseomonas hellenica sp. nov., isolated from roots of wild-growing Alkanna tinctoria.</title>
        <authorList>
            <person name="Rat A."/>
            <person name="Naranjo H.D."/>
            <person name="Lebbe L."/>
            <person name="Cnockaert M."/>
            <person name="Krigas N."/>
            <person name="Grigoriadou K."/>
            <person name="Maloupa E."/>
            <person name="Willems A."/>
        </authorList>
    </citation>
    <scope>NUCLEOTIDE SEQUENCE</scope>
    <source>
        <strain evidence="3">LMG 31228</strain>
    </source>
</reference>
<dbReference type="Pfam" id="PF01609">
    <property type="entry name" value="DDE_Tnp_1"/>
    <property type="match status" value="1"/>
</dbReference>
<gene>
    <name evidence="3" type="ORF">GXW74_27695</name>
</gene>
<keyword evidence="4" id="KW-1185">Reference proteome</keyword>
<dbReference type="RefSeq" id="WP_211850159.1">
    <property type="nucleotide sequence ID" value="NZ_JAAEDL010000078.1"/>
</dbReference>
<reference evidence="3" key="1">
    <citation type="submission" date="2020-01" db="EMBL/GenBank/DDBJ databases">
        <authorList>
            <person name="Rat A."/>
        </authorList>
    </citation>
    <scope>NUCLEOTIDE SEQUENCE</scope>
    <source>
        <strain evidence="3">LMG 31228</strain>
    </source>
</reference>
<dbReference type="GO" id="GO:0003677">
    <property type="term" value="F:DNA binding"/>
    <property type="evidence" value="ECO:0007669"/>
    <property type="project" value="InterPro"/>
</dbReference>
<feature type="domain" description="Transposase IS4-like" evidence="2">
    <location>
        <begin position="111"/>
        <end position="338"/>
    </location>
</feature>
<evidence type="ECO:0000313" key="4">
    <source>
        <dbReference type="Proteomes" id="UP001138709"/>
    </source>
</evidence>
<dbReference type="Gene3D" id="3.90.350.10">
    <property type="entry name" value="Transposase Inhibitor Protein From Tn5, Chain A, domain 1"/>
    <property type="match status" value="1"/>
</dbReference>
<dbReference type="Proteomes" id="UP001138709">
    <property type="component" value="Unassembled WGS sequence"/>
</dbReference>
<name>A0A9X9XKN6_9PROT</name>
<evidence type="ECO:0000256" key="1">
    <source>
        <dbReference type="SAM" id="MobiDB-lite"/>
    </source>
</evidence>
<dbReference type="AlphaFoldDB" id="A0A9X9XKN6"/>
<dbReference type="GO" id="GO:0006313">
    <property type="term" value="P:DNA transposition"/>
    <property type="evidence" value="ECO:0007669"/>
    <property type="project" value="InterPro"/>
</dbReference>
<organism evidence="3 4">
    <name type="scientific">Neoroseomonas eburnea</name>
    <dbReference type="NCBI Taxonomy" id="1346889"/>
    <lineage>
        <taxon>Bacteria</taxon>
        <taxon>Pseudomonadati</taxon>
        <taxon>Pseudomonadota</taxon>
        <taxon>Alphaproteobacteria</taxon>
        <taxon>Acetobacterales</taxon>
        <taxon>Acetobacteraceae</taxon>
        <taxon>Neoroseomonas</taxon>
    </lineage>
</organism>
<dbReference type="PANTHER" id="PTHR33258:SF1">
    <property type="entry name" value="TRANSPOSASE INSL FOR INSERTION SEQUENCE ELEMENT IS186A-RELATED"/>
    <property type="match status" value="1"/>
</dbReference>
<dbReference type="InterPro" id="IPR012337">
    <property type="entry name" value="RNaseH-like_sf"/>
</dbReference>
<evidence type="ECO:0000313" key="3">
    <source>
        <dbReference type="EMBL" id="MBR0684272.1"/>
    </source>
</evidence>
<feature type="region of interest" description="Disordered" evidence="1">
    <location>
        <begin position="245"/>
        <end position="266"/>
    </location>
</feature>
<evidence type="ECO:0000259" key="2">
    <source>
        <dbReference type="Pfam" id="PF01609"/>
    </source>
</evidence>